<gene>
    <name evidence="1" type="ordered locus">Ccur_02780</name>
</gene>
<organism evidence="1 2">
    <name type="scientific">Cryptobacterium curtum (strain ATCC 700683 / DSM 15641 / CCUG 43107 / 12-3)</name>
    <dbReference type="NCBI Taxonomy" id="469378"/>
    <lineage>
        <taxon>Bacteria</taxon>
        <taxon>Bacillati</taxon>
        <taxon>Actinomycetota</taxon>
        <taxon>Coriobacteriia</taxon>
        <taxon>Eggerthellales</taxon>
        <taxon>Eggerthellaceae</taxon>
        <taxon>Cryptobacterium</taxon>
    </lineage>
</organism>
<proteinExistence type="predicted"/>
<dbReference type="AlphaFoldDB" id="C7MM65"/>
<evidence type="ECO:0000313" key="1">
    <source>
        <dbReference type="EMBL" id="ACU94005.1"/>
    </source>
</evidence>
<reference evidence="1 2" key="1">
    <citation type="journal article" date="2009" name="Stand. Genomic Sci.">
        <title>Complete genome sequence of Cryptobacterium curtum type strain (12-3).</title>
        <authorList>
            <person name="Mavrommatis K."/>
            <person name="Pukall R."/>
            <person name="Rohde C."/>
            <person name="Chen F."/>
            <person name="Sims D."/>
            <person name="Brettin T."/>
            <person name="Kuske C."/>
            <person name="Detter J.C."/>
            <person name="Han C."/>
            <person name="Lapidus A."/>
            <person name="Copeland A."/>
            <person name="Glavina Del Rio T."/>
            <person name="Nolan M."/>
            <person name="Lucas S."/>
            <person name="Tice H."/>
            <person name="Cheng J.F."/>
            <person name="Bruce D."/>
            <person name="Goodwin L."/>
            <person name="Pitluck S."/>
            <person name="Ovchinnikova G."/>
            <person name="Pati A."/>
            <person name="Ivanova N."/>
            <person name="Chen A."/>
            <person name="Palaniappan K."/>
            <person name="Chain P."/>
            <person name="D'haeseleer P."/>
            <person name="Goker M."/>
            <person name="Bristow J."/>
            <person name="Eisen J.A."/>
            <person name="Markowitz V."/>
            <person name="Hugenholtz P."/>
            <person name="Rohde M."/>
            <person name="Klenk H.P."/>
            <person name="Kyrpides N.C."/>
        </authorList>
    </citation>
    <scope>NUCLEOTIDE SEQUENCE [LARGE SCALE GENOMIC DNA]</scope>
    <source>
        <strain evidence="2">ATCC 700683 / DSM 15641 / 12-3</strain>
    </source>
</reference>
<dbReference type="KEGG" id="ccu:Ccur_02780"/>
<name>C7MM65_CRYCD</name>
<dbReference type="Proteomes" id="UP000000954">
    <property type="component" value="Chromosome"/>
</dbReference>
<dbReference type="HOGENOM" id="CLU_2823886_0_0_11"/>
<accession>C7MM65</accession>
<keyword evidence="2" id="KW-1185">Reference proteome</keyword>
<dbReference type="STRING" id="469378.Ccur_02780"/>
<protein>
    <submittedName>
        <fullName evidence="1">Uncharacterized protein</fullName>
    </submittedName>
</protein>
<dbReference type="EMBL" id="CP001682">
    <property type="protein sequence ID" value="ACU94005.1"/>
    <property type="molecule type" value="Genomic_DNA"/>
</dbReference>
<evidence type="ECO:0000313" key="2">
    <source>
        <dbReference type="Proteomes" id="UP000000954"/>
    </source>
</evidence>
<dbReference type="RefSeq" id="WP_012802693.1">
    <property type="nucleotide sequence ID" value="NC_013170.1"/>
</dbReference>
<sequence length="66" mass="8000">MALDLYSERPFYDEEVKLCKEWAEDGLTVDLDEYIHSHGTPEYIEYYDQGLKELEELHRQSPDEMW</sequence>